<organism evidence="2 3">
    <name type="scientific">Ziziphus jujuba</name>
    <name type="common">Chinese jujube</name>
    <name type="synonym">Ziziphus sativa</name>
    <dbReference type="NCBI Taxonomy" id="326968"/>
    <lineage>
        <taxon>Eukaryota</taxon>
        <taxon>Viridiplantae</taxon>
        <taxon>Streptophyta</taxon>
        <taxon>Embryophyta</taxon>
        <taxon>Tracheophyta</taxon>
        <taxon>Spermatophyta</taxon>
        <taxon>Magnoliopsida</taxon>
        <taxon>eudicotyledons</taxon>
        <taxon>Gunneridae</taxon>
        <taxon>Pentapetalae</taxon>
        <taxon>rosids</taxon>
        <taxon>fabids</taxon>
        <taxon>Rosales</taxon>
        <taxon>Rhamnaceae</taxon>
        <taxon>Paliureae</taxon>
        <taxon>Ziziphus</taxon>
    </lineage>
</organism>
<dbReference type="RefSeq" id="XP_048325251.2">
    <property type="nucleotide sequence ID" value="XM_048469294.2"/>
</dbReference>
<evidence type="ECO:0000313" key="3">
    <source>
        <dbReference type="RefSeq" id="XP_048325251.2"/>
    </source>
</evidence>
<dbReference type="CDD" id="cd06578">
    <property type="entry name" value="HemD"/>
    <property type="match status" value="1"/>
</dbReference>
<keyword evidence="2" id="KW-1185">Reference proteome</keyword>
<dbReference type="PANTHER" id="PTHR38020">
    <property type="entry name" value="UROPORPHYRINOGEN-III SYNTHASE"/>
    <property type="match status" value="1"/>
</dbReference>
<dbReference type="Pfam" id="PF02602">
    <property type="entry name" value="HEM4"/>
    <property type="match status" value="1"/>
</dbReference>
<dbReference type="Proteomes" id="UP001652623">
    <property type="component" value="Chromosome 1"/>
</dbReference>
<dbReference type="InterPro" id="IPR036108">
    <property type="entry name" value="4pyrrol_syn_uPrphyn_synt_sf"/>
</dbReference>
<reference evidence="3" key="1">
    <citation type="submission" date="2025-08" db="UniProtKB">
        <authorList>
            <consortium name="RefSeq"/>
        </authorList>
    </citation>
    <scope>IDENTIFICATION</scope>
    <source>
        <tissue evidence="3">Seedling</tissue>
    </source>
</reference>
<dbReference type="PANTHER" id="PTHR38020:SF1">
    <property type="entry name" value="UROPORPHYRINOGEN-III SYNTHASE"/>
    <property type="match status" value="1"/>
</dbReference>
<name>A0ABM3IBX1_ZIZJJ</name>
<dbReference type="GeneID" id="125421194"/>
<dbReference type="SUPFAM" id="SSF69618">
    <property type="entry name" value="HemD-like"/>
    <property type="match status" value="1"/>
</dbReference>
<accession>A0ABM3IBX1</accession>
<sequence>MRMSSINMAAMHEPPALAHSTKPMVAFTTPPNYATRLSNLLSLNGFVPLSSPTLVVEPTPSTISALKPYLSPHSLRHFSAIAFTSRTSITALCHAITAIEEPPLSPSGDAFTIAALGKDSELIDSDFVAKLCSNSNRIRILVPPKATPSGLVKALGEGIGRRVLCPIPVVVGLEEPPVVPDFLRELESNGWVPVRVNAYETRWAGEECAKEVVQRLEEGELDAIVFTSTAEVEGLLKGLKQFRLDWKTVKQRWPELVVAAHGPVTAAGAERLGVGVELVSDRFDSFEGVVKALGLKFNSS</sequence>
<gene>
    <name evidence="3" type="primary">LOC125421194</name>
</gene>
<protein>
    <submittedName>
        <fullName evidence="3">Uncharacterized protein LOC125421194</fullName>
    </submittedName>
</protein>
<dbReference type="InterPro" id="IPR003754">
    <property type="entry name" value="4pyrrol_synth_uPrphyn_synth"/>
</dbReference>
<dbReference type="Gene3D" id="3.40.50.10090">
    <property type="match status" value="1"/>
</dbReference>
<evidence type="ECO:0000313" key="2">
    <source>
        <dbReference type="Proteomes" id="UP001652623"/>
    </source>
</evidence>
<evidence type="ECO:0000259" key="1">
    <source>
        <dbReference type="Pfam" id="PF02602"/>
    </source>
</evidence>
<proteinExistence type="predicted"/>
<feature type="domain" description="Tetrapyrrole biosynthesis uroporphyrinogen III synthase" evidence="1">
    <location>
        <begin position="37"/>
        <end position="284"/>
    </location>
</feature>